<dbReference type="AlphaFoldDB" id="A0A9P8K359"/>
<dbReference type="OrthoDB" id="3934141at2759"/>
<name>A0A9P8K359_AURME</name>
<proteinExistence type="predicted"/>
<evidence type="ECO:0000313" key="3">
    <source>
        <dbReference type="Proteomes" id="UP000767238"/>
    </source>
</evidence>
<dbReference type="Proteomes" id="UP000767238">
    <property type="component" value="Unassembled WGS sequence"/>
</dbReference>
<evidence type="ECO:0000313" key="2">
    <source>
        <dbReference type="EMBL" id="KAH0215904.1"/>
    </source>
</evidence>
<reference evidence="2" key="2">
    <citation type="submission" date="2021-08" db="EMBL/GenBank/DDBJ databases">
        <authorList>
            <person name="Gostincar C."/>
            <person name="Sun X."/>
            <person name="Song Z."/>
            <person name="Gunde-Cimerman N."/>
        </authorList>
    </citation>
    <scope>NUCLEOTIDE SEQUENCE</scope>
    <source>
        <strain evidence="2">EXF-8016</strain>
    </source>
</reference>
<dbReference type="EMBL" id="JAHFYH010000068">
    <property type="protein sequence ID" value="KAH0215904.1"/>
    <property type="molecule type" value="Genomic_DNA"/>
</dbReference>
<gene>
    <name evidence="2" type="ORF">KCV03_g7795</name>
</gene>
<feature type="compositionally biased region" description="Polar residues" evidence="1">
    <location>
        <begin position="116"/>
        <end position="132"/>
    </location>
</feature>
<evidence type="ECO:0000256" key="1">
    <source>
        <dbReference type="SAM" id="MobiDB-lite"/>
    </source>
</evidence>
<protein>
    <submittedName>
        <fullName evidence="2">Uncharacterized protein</fullName>
    </submittedName>
</protein>
<feature type="region of interest" description="Disordered" evidence="1">
    <location>
        <begin position="116"/>
        <end position="151"/>
    </location>
</feature>
<organism evidence="2 3">
    <name type="scientific">Aureobasidium melanogenum</name>
    <name type="common">Aureobasidium pullulans var. melanogenum</name>
    <dbReference type="NCBI Taxonomy" id="46634"/>
    <lineage>
        <taxon>Eukaryota</taxon>
        <taxon>Fungi</taxon>
        <taxon>Dikarya</taxon>
        <taxon>Ascomycota</taxon>
        <taxon>Pezizomycotina</taxon>
        <taxon>Dothideomycetes</taxon>
        <taxon>Dothideomycetidae</taxon>
        <taxon>Dothideales</taxon>
        <taxon>Saccotheciaceae</taxon>
        <taxon>Aureobasidium</taxon>
    </lineage>
</organism>
<sequence length="385" mass="43997">MLALSEAAESSTASYATVPSHSFIDDEENLLVIAYLFGYSYRGWTFSDAANEPLIYKMIYQKRTPILHSLLDLNINCASSYPLKMLIAHLATYKCTRQTHPLRFLNSNDFIMAESNTSPSTAMVPSTTSATKRSSDGDASPNKRQKTTQQNDERPIFNLNIVALKRKGTLVAQVPLLNFRSFHAEKAKDLVEISETKNDCWKFYYYDASALRTHSAVKRWASWLEHWNLRAFVKDALCLSNSLVDAQDLGDIDYQDALVDAWMLWLQDGQCKGSLRVDRLRARNTISMAVVELHICLDDLGKALILHHDVKAGMADDKSSEKHYRDHTRNAIRELAQDYFSHPEREPKDPLQLSADEFCKKYHSHQEKNLPCYKTKKLPQQLSLR</sequence>
<reference evidence="2" key="1">
    <citation type="journal article" date="2021" name="J Fungi (Basel)">
        <title>Virulence traits and population genomics of the black yeast Aureobasidium melanogenum.</title>
        <authorList>
            <person name="Cernosa A."/>
            <person name="Sun X."/>
            <person name="Gostincar C."/>
            <person name="Fang C."/>
            <person name="Gunde-Cimerman N."/>
            <person name="Song Z."/>
        </authorList>
    </citation>
    <scope>NUCLEOTIDE SEQUENCE</scope>
    <source>
        <strain evidence="2">EXF-8016</strain>
    </source>
</reference>
<accession>A0A9P8K359</accession>
<comment type="caution">
    <text evidence="2">The sequence shown here is derived from an EMBL/GenBank/DDBJ whole genome shotgun (WGS) entry which is preliminary data.</text>
</comment>
<feature type="non-terminal residue" evidence="2">
    <location>
        <position position="385"/>
    </location>
</feature>